<reference evidence="2 3" key="1">
    <citation type="journal article" date="2020" name="Elife">
        <title>Loss of centromere function drives karyotype evolution in closely related Malassezia species.</title>
        <authorList>
            <person name="Sankaranarayanan S.R."/>
            <person name="Ianiri G."/>
            <person name="Coelho M.A."/>
            <person name="Reza M.H."/>
            <person name="Thimmappa B.C."/>
            <person name="Ganguly P."/>
            <person name="Vadnala R.N."/>
            <person name="Sun S."/>
            <person name="Siddharthan R."/>
            <person name="Tellgren-Roth C."/>
            <person name="Dawson T.L."/>
            <person name="Heitman J."/>
            <person name="Sanyal K."/>
        </authorList>
    </citation>
    <scope>NUCLEOTIDE SEQUENCE [LARGE SCALE GENOMIC DNA]</scope>
    <source>
        <strain evidence="2">CBS14141</strain>
    </source>
</reference>
<dbReference type="EMBL" id="CP046236">
    <property type="protein sequence ID" value="WFD48833.1"/>
    <property type="molecule type" value="Genomic_DNA"/>
</dbReference>
<dbReference type="Gene3D" id="3.40.50.150">
    <property type="entry name" value="Vaccinia Virus protein VP39"/>
    <property type="match status" value="1"/>
</dbReference>
<name>A0ABY8ETB0_MALFU</name>
<keyword evidence="3" id="KW-1185">Reference proteome</keyword>
<dbReference type="Pfam" id="PF13847">
    <property type="entry name" value="Methyltransf_31"/>
    <property type="match status" value="1"/>
</dbReference>
<proteinExistence type="predicted"/>
<dbReference type="PANTHER" id="PTHR12843:SF5">
    <property type="entry name" value="EEF1A LYSINE METHYLTRANSFERASE 2"/>
    <property type="match status" value="1"/>
</dbReference>
<dbReference type="PANTHER" id="PTHR12843">
    <property type="entry name" value="PROTEIN-LYSINE N-METHYLTRANSFERASE METTL10"/>
    <property type="match status" value="1"/>
</dbReference>
<protein>
    <submittedName>
        <fullName evidence="2">N-acetylphosphatidylethanolamine-hydrolyzing phospholipase D</fullName>
        <ecNumber evidence="2">3.1.4.54</ecNumber>
    </submittedName>
</protein>
<dbReference type="EC" id="3.1.4.54" evidence="2"/>
<sequence>MIAYLVELLEDNPFQHAPYVLDLGTGNGHLLFSLLEAQEELPSDALDPRRLCGVDYSSASIDLARAIAEKRGDGCESIVFDEADLRDHERVARLKQDANAGEGWDIVCDKGTFDAVRVFCTDVRLRSRPSLCMANYLWISTWRPLCN</sequence>
<evidence type="ECO:0000313" key="2">
    <source>
        <dbReference type="EMBL" id="WFD48833.1"/>
    </source>
</evidence>
<evidence type="ECO:0000259" key="1">
    <source>
        <dbReference type="Pfam" id="PF13847"/>
    </source>
</evidence>
<feature type="domain" description="Methyltransferase" evidence="1">
    <location>
        <begin position="20"/>
        <end position="116"/>
    </location>
</feature>
<gene>
    <name evidence="2" type="primary">EFM4</name>
    <name evidence="2" type="ORF">GLX27_003504</name>
</gene>
<evidence type="ECO:0000313" key="3">
    <source>
        <dbReference type="Proteomes" id="UP000818624"/>
    </source>
</evidence>
<dbReference type="GO" id="GO:0070290">
    <property type="term" value="F:N-acylphosphatidylethanolamine-specific phospholipase D activity"/>
    <property type="evidence" value="ECO:0007669"/>
    <property type="project" value="UniProtKB-EC"/>
</dbReference>
<dbReference type="InterPro" id="IPR025714">
    <property type="entry name" value="Methyltranfer_dom"/>
</dbReference>
<keyword evidence="2" id="KW-0378">Hydrolase</keyword>
<dbReference type="Proteomes" id="UP000818624">
    <property type="component" value="Chromosome 3"/>
</dbReference>
<organism evidence="2 3">
    <name type="scientific">Malassezia furfur</name>
    <name type="common">Pityriasis versicolor infection agent</name>
    <name type="synonym">Pityrosporum furfur</name>
    <dbReference type="NCBI Taxonomy" id="55194"/>
    <lineage>
        <taxon>Eukaryota</taxon>
        <taxon>Fungi</taxon>
        <taxon>Dikarya</taxon>
        <taxon>Basidiomycota</taxon>
        <taxon>Ustilaginomycotina</taxon>
        <taxon>Malasseziomycetes</taxon>
        <taxon>Malasseziales</taxon>
        <taxon>Malasseziaceae</taxon>
        <taxon>Malassezia</taxon>
    </lineage>
</organism>
<dbReference type="InterPro" id="IPR029063">
    <property type="entry name" value="SAM-dependent_MTases_sf"/>
</dbReference>
<accession>A0ABY8ETB0</accession>
<dbReference type="SUPFAM" id="SSF53335">
    <property type="entry name" value="S-adenosyl-L-methionine-dependent methyltransferases"/>
    <property type="match status" value="1"/>
</dbReference>